<keyword evidence="6" id="KW-1185">Reference proteome</keyword>
<evidence type="ECO:0000313" key="6">
    <source>
        <dbReference type="Proteomes" id="UP000316252"/>
    </source>
</evidence>
<dbReference type="InterPro" id="IPR018060">
    <property type="entry name" value="HTH_AraC"/>
</dbReference>
<gene>
    <name evidence="5" type="ORF">FJ657_02185</name>
</gene>
<sequence length="315" mass="35185">MGWMTTVHLKHRSTSSHDAEAMIREFSQDLRLDSPGRLRHSVESHSDHRLRVMSLAFVGDLTTVADTEHIVAAVTTRGAIDWSVGETRGGGATPWLQAPGTRATSRVSTAAEQAIALPVAPFERLGRAMFGDPAFRVRFDRLTPATPQLEDYFRTTLRYASSLARTRAFESDLVRADLHRLLCVSLLETFGPREETRRRARTAADRRTRYQRAAAFLDDHVSLPITIDDAAQAAGVASAELAELFVAFSPAERTPQQYLRRARVSAARRDLVEFDGPRQEAVGSVATRWGFASMRTFVREFHAVTGETPWDARRH</sequence>
<dbReference type="InterPro" id="IPR050204">
    <property type="entry name" value="AraC_XylS_family_regulators"/>
</dbReference>
<keyword evidence="3" id="KW-0804">Transcription</keyword>
<evidence type="ECO:0000256" key="3">
    <source>
        <dbReference type="ARBA" id="ARBA00023163"/>
    </source>
</evidence>
<dbReference type="Pfam" id="PF12833">
    <property type="entry name" value="HTH_18"/>
    <property type="match status" value="1"/>
</dbReference>
<dbReference type="PANTHER" id="PTHR46796:SF12">
    <property type="entry name" value="HTH-TYPE DNA-BINDING TRANSCRIPTIONAL ACTIVATOR EUTR"/>
    <property type="match status" value="1"/>
</dbReference>
<dbReference type="InterPro" id="IPR009057">
    <property type="entry name" value="Homeodomain-like_sf"/>
</dbReference>
<name>A0A506Y665_9MICO</name>
<dbReference type="Proteomes" id="UP000316252">
    <property type="component" value="Unassembled WGS sequence"/>
</dbReference>
<comment type="caution">
    <text evidence="5">The sequence shown here is derived from an EMBL/GenBank/DDBJ whole genome shotgun (WGS) entry which is preliminary data.</text>
</comment>
<dbReference type="OrthoDB" id="5464689at2"/>
<dbReference type="SMART" id="SM00342">
    <property type="entry name" value="HTH_ARAC"/>
    <property type="match status" value="1"/>
</dbReference>
<keyword evidence="2" id="KW-0238">DNA-binding</keyword>
<protein>
    <submittedName>
        <fullName evidence="5">AraC family transcriptional regulator</fullName>
    </submittedName>
</protein>
<proteinExistence type="predicted"/>
<dbReference type="GO" id="GO:0043565">
    <property type="term" value="F:sequence-specific DNA binding"/>
    <property type="evidence" value="ECO:0007669"/>
    <property type="project" value="InterPro"/>
</dbReference>
<dbReference type="AlphaFoldDB" id="A0A506Y665"/>
<dbReference type="SUPFAM" id="SSF46689">
    <property type="entry name" value="Homeodomain-like"/>
    <property type="match status" value="1"/>
</dbReference>
<dbReference type="Gene3D" id="1.10.10.60">
    <property type="entry name" value="Homeodomain-like"/>
    <property type="match status" value="1"/>
</dbReference>
<evidence type="ECO:0000259" key="4">
    <source>
        <dbReference type="PROSITE" id="PS01124"/>
    </source>
</evidence>
<dbReference type="PROSITE" id="PS01124">
    <property type="entry name" value="HTH_ARAC_FAMILY_2"/>
    <property type="match status" value="1"/>
</dbReference>
<dbReference type="PANTHER" id="PTHR46796">
    <property type="entry name" value="HTH-TYPE TRANSCRIPTIONAL ACTIVATOR RHAS-RELATED"/>
    <property type="match status" value="1"/>
</dbReference>
<dbReference type="EMBL" id="VHQG01000001">
    <property type="protein sequence ID" value="TPW77512.1"/>
    <property type="molecule type" value="Genomic_DNA"/>
</dbReference>
<evidence type="ECO:0000256" key="2">
    <source>
        <dbReference type="ARBA" id="ARBA00023125"/>
    </source>
</evidence>
<keyword evidence="1" id="KW-0805">Transcription regulation</keyword>
<evidence type="ECO:0000256" key="1">
    <source>
        <dbReference type="ARBA" id="ARBA00023015"/>
    </source>
</evidence>
<organism evidence="5 6">
    <name type="scientific">Schumannella soli</name>
    <dbReference type="NCBI Taxonomy" id="2590779"/>
    <lineage>
        <taxon>Bacteria</taxon>
        <taxon>Bacillati</taxon>
        <taxon>Actinomycetota</taxon>
        <taxon>Actinomycetes</taxon>
        <taxon>Micrococcales</taxon>
        <taxon>Microbacteriaceae</taxon>
        <taxon>Schumannella</taxon>
    </lineage>
</organism>
<feature type="domain" description="HTH araC/xylS-type" evidence="4">
    <location>
        <begin position="211"/>
        <end position="315"/>
    </location>
</feature>
<evidence type="ECO:0000313" key="5">
    <source>
        <dbReference type="EMBL" id="TPW77512.1"/>
    </source>
</evidence>
<accession>A0A506Y665</accession>
<dbReference type="GO" id="GO:0003700">
    <property type="term" value="F:DNA-binding transcription factor activity"/>
    <property type="evidence" value="ECO:0007669"/>
    <property type="project" value="InterPro"/>
</dbReference>
<reference evidence="5 6" key="1">
    <citation type="submission" date="2019-06" db="EMBL/GenBank/DDBJ databases">
        <authorList>
            <person name="Li F."/>
        </authorList>
    </citation>
    <scope>NUCLEOTIDE SEQUENCE [LARGE SCALE GENOMIC DNA]</scope>
    <source>
        <strain evidence="5 6">10F1D-1</strain>
    </source>
</reference>